<dbReference type="SUPFAM" id="SSF55144">
    <property type="entry name" value="LigT-like"/>
    <property type="match status" value="1"/>
</dbReference>
<dbReference type="AlphaFoldDB" id="A0A917KN40"/>
<dbReference type="Proteomes" id="UP000661507">
    <property type="component" value="Unassembled WGS sequence"/>
</dbReference>
<dbReference type="RefSeq" id="WP_188967701.1">
    <property type="nucleotide sequence ID" value="NZ_BMKW01000006.1"/>
</dbReference>
<evidence type="ECO:0000313" key="2">
    <source>
        <dbReference type="Proteomes" id="UP000661507"/>
    </source>
</evidence>
<comment type="caution">
    <text evidence="1">The sequence shown here is derived from an EMBL/GenBank/DDBJ whole genome shotgun (WGS) entry which is preliminary data.</text>
</comment>
<evidence type="ECO:0000313" key="1">
    <source>
        <dbReference type="EMBL" id="GGJ19302.1"/>
    </source>
</evidence>
<accession>A0A917KN40</accession>
<proteinExistence type="predicted"/>
<protein>
    <recommendedName>
        <fullName evidence="3">2'-5' RNA ligase family protein</fullName>
    </recommendedName>
</protein>
<dbReference type="InterPro" id="IPR009097">
    <property type="entry name" value="Cyclic_Pdiesterase"/>
</dbReference>
<reference evidence="1" key="1">
    <citation type="journal article" date="2014" name="Int. J. Syst. Evol. Microbiol.">
        <title>Complete genome sequence of Corynebacterium casei LMG S-19264T (=DSM 44701T), isolated from a smear-ripened cheese.</title>
        <authorList>
            <consortium name="US DOE Joint Genome Institute (JGI-PGF)"/>
            <person name="Walter F."/>
            <person name="Albersmeier A."/>
            <person name="Kalinowski J."/>
            <person name="Ruckert C."/>
        </authorList>
    </citation>
    <scope>NUCLEOTIDE SEQUENCE</scope>
    <source>
        <strain evidence="1">CGMCC 1.3617</strain>
    </source>
</reference>
<dbReference type="Gene3D" id="3.90.1140.10">
    <property type="entry name" value="Cyclic phosphodiesterase"/>
    <property type="match status" value="1"/>
</dbReference>
<dbReference type="EMBL" id="BMKW01000006">
    <property type="protein sequence ID" value="GGJ19302.1"/>
    <property type="molecule type" value="Genomic_DNA"/>
</dbReference>
<sequence length="135" mass="14074">MPYAVTLRLGAAAAASIEAMWRALAEAGLHDDAMALGYPPHLTLSIQPDTVDPGRLRDAVMQCAEAWAAEPLHFAGFGIFVAPEPVLWLAPVVTDALLARHAALATALADLPGDPPLPTGRLGAACHPRQGRRGG</sequence>
<organism evidence="1 2">
    <name type="scientific">Neoroseomonas lacus</name>
    <dbReference type="NCBI Taxonomy" id="287609"/>
    <lineage>
        <taxon>Bacteria</taxon>
        <taxon>Pseudomonadati</taxon>
        <taxon>Pseudomonadota</taxon>
        <taxon>Alphaproteobacteria</taxon>
        <taxon>Acetobacterales</taxon>
        <taxon>Acetobacteraceae</taxon>
        <taxon>Neoroseomonas</taxon>
    </lineage>
</organism>
<gene>
    <name evidence="1" type="ORF">GCM10011320_28340</name>
</gene>
<evidence type="ECO:0008006" key="3">
    <source>
        <dbReference type="Google" id="ProtNLM"/>
    </source>
</evidence>
<reference evidence="1" key="2">
    <citation type="submission" date="2020-09" db="EMBL/GenBank/DDBJ databases">
        <authorList>
            <person name="Sun Q."/>
            <person name="Zhou Y."/>
        </authorList>
    </citation>
    <scope>NUCLEOTIDE SEQUENCE</scope>
    <source>
        <strain evidence="1">CGMCC 1.3617</strain>
    </source>
</reference>
<keyword evidence="2" id="KW-1185">Reference proteome</keyword>
<name>A0A917KN40_9PROT</name>
<dbReference type="Pfam" id="PF13563">
    <property type="entry name" value="2_5_RNA_ligase2"/>
    <property type="match status" value="1"/>
</dbReference>